<dbReference type="Proteomes" id="UP000831390">
    <property type="component" value="Chromosome"/>
</dbReference>
<protein>
    <submittedName>
        <fullName evidence="3">Uncharacterized protein</fullName>
    </submittedName>
</protein>
<keyword evidence="4" id="KW-1185">Reference proteome</keyword>
<sequence length="429" mass="47467">MSLRTVALRLLPATLLLLAACSESNPKTDTASAKEETMANTADAIDHSKSASPSVSEKPSATATAAKPTAAPDTAYAQDVAMFLGGLQPSQHSDLKQLAATPAWQAFAKDQDKSWDKYRATHTTRMTQWANTELDSVHASSPTIFYPFSGPDFLNVVTMFPTSQTYVLMGLEPVGSIPARATLENPRLLPAVKTSLWSVLNFSFFRTNDMAVDLKSVELDGALPLMMLFAARTGNQITAIRPVQLDAAGQLQDAPKDSIAPPGLNQKPALVKTIPGVEMKLRGPNGQPKTVYYFSADLSDWKLTSKSAPLEFVRHLGPLTTYVKSATYLMHKSYFNKVRRTVLRRSRYILQDDSGIAMKYFQKGAWHFNYYGTYRRPINLFAKQYQPELTAAYHDTIHPPKQLPFGTGYNWRQTDSNLLLAKRLVPLAD</sequence>
<evidence type="ECO:0000313" key="3">
    <source>
        <dbReference type="EMBL" id="UOE35858.1"/>
    </source>
</evidence>
<name>A0ABY4B9K2_9BACT</name>
<accession>A0ABY4B9K2</accession>
<organism evidence="3 4">
    <name type="scientific">Hymenobacter monticola</name>
    <dbReference type="NCBI Taxonomy" id="1705399"/>
    <lineage>
        <taxon>Bacteria</taxon>
        <taxon>Pseudomonadati</taxon>
        <taxon>Bacteroidota</taxon>
        <taxon>Cytophagia</taxon>
        <taxon>Cytophagales</taxon>
        <taxon>Hymenobacteraceae</taxon>
        <taxon>Hymenobacter</taxon>
    </lineage>
</organism>
<feature type="signal peptide" evidence="2">
    <location>
        <begin position="1"/>
        <end position="19"/>
    </location>
</feature>
<feature type="chain" id="PRO_5046407182" evidence="2">
    <location>
        <begin position="20"/>
        <end position="429"/>
    </location>
</feature>
<feature type="region of interest" description="Disordered" evidence="1">
    <location>
        <begin position="44"/>
        <end position="70"/>
    </location>
</feature>
<gene>
    <name evidence="3" type="ORF">MTP16_09475</name>
</gene>
<evidence type="ECO:0000256" key="1">
    <source>
        <dbReference type="SAM" id="MobiDB-lite"/>
    </source>
</evidence>
<dbReference type="RefSeq" id="WP_243518820.1">
    <property type="nucleotide sequence ID" value="NZ_CP094534.1"/>
</dbReference>
<evidence type="ECO:0000256" key="2">
    <source>
        <dbReference type="SAM" id="SignalP"/>
    </source>
</evidence>
<dbReference type="PROSITE" id="PS51257">
    <property type="entry name" value="PROKAR_LIPOPROTEIN"/>
    <property type="match status" value="1"/>
</dbReference>
<reference evidence="3 4" key="1">
    <citation type="submission" date="2022-03" db="EMBL/GenBank/DDBJ databases">
        <title>Hymenobactersp. isolated from the air.</title>
        <authorList>
            <person name="Won M."/>
            <person name="Kwon S.-W."/>
        </authorList>
    </citation>
    <scope>NUCLEOTIDE SEQUENCE [LARGE SCALE GENOMIC DNA]</scope>
    <source>
        <strain evidence="3 4">KACC 22596</strain>
    </source>
</reference>
<feature type="compositionally biased region" description="Low complexity" evidence="1">
    <location>
        <begin position="59"/>
        <end position="70"/>
    </location>
</feature>
<dbReference type="EMBL" id="CP094534">
    <property type="protein sequence ID" value="UOE35858.1"/>
    <property type="molecule type" value="Genomic_DNA"/>
</dbReference>
<proteinExistence type="predicted"/>
<evidence type="ECO:0000313" key="4">
    <source>
        <dbReference type="Proteomes" id="UP000831390"/>
    </source>
</evidence>
<keyword evidence="2" id="KW-0732">Signal</keyword>